<keyword evidence="2 5" id="KW-0732">Signal</keyword>
<dbReference type="Proteomes" id="UP000327044">
    <property type="component" value="Unassembled WGS sequence"/>
</dbReference>
<organism evidence="7 8">
    <name type="scientific">Photinus pyralis</name>
    <name type="common">Common eastern firefly</name>
    <name type="synonym">Lampyris pyralis</name>
    <dbReference type="NCBI Taxonomy" id="7054"/>
    <lineage>
        <taxon>Eukaryota</taxon>
        <taxon>Metazoa</taxon>
        <taxon>Ecdysozoa</taxon>
        <taxon>Arthropoda</taxon>
        <taxon>Hexapoda</taxon>
        <taxon>Insecta</taxon>
        <taxon>Pterygota</taxon>
        <taxon>Neoptera</taxon>
        <taxon>Endopterygota</taxon>
        <taxon>Coleoptera</taxon>
        <taxon>Polyphaga</taxon>
        <taxon>Elateriformia</taxon>
        <taxon>Elateroidea</taxon>
        <taxon>Lampyridae</taxon>
        <taxon>Lampyrinae</taxon>
        <taxon>Photinus</taxon>
    </lineage>
</organism>
<evidence type="ECO:0000313" key="7">
    <source>
        <dbReference type="EMBL" id="KAB0796377.1"/>
    </source>
</evidence>
<feature type="signal peptide" evidence="5">
    <location>
        <begin position="1"/>
        <end position="16"/>
    </location>
</feature>
<dbReference type="PANTHER" id="PTHR24366">
    <property type="entry name" value="IG(IMMUNOGLOBULIN) AND LRR(LEUCINE RICH REPEAT) DOMAINS"/>
    <property type="match status" value="1"/>
</dbReference>
<gene>
    <name evidence="7" type="ORF">PPYR_10438</name>
</gene>
<dbReference type="Gene3D" id="3.80.10.10">
    <property type="entry name" value="Ribonuclease Inhibitor"/>
    <property type="match status" value="3"/>
</dbReference>
<accession>A0A5N4AGD2</accession>
<evidence type="ECO:0000256" key="1">
    <source>
        <dbReference type="ARBA" id="ARBA00022614"/>
    </source>
</evidence>
<dbReference type="SMART" id="SM00365">
    <property type="entry name" value="LRR_SD22"/>
    <property type="match status" value="5"/>
</dbReference>
<dbReference type="SUPFAM" id="SSF52058">
    <property type="entry name" value="L domain-like"/>
    <property type="match status" value="1"/>
</dbReference>
<evidence type="ECO:0000256" key="2">
    <source>
        <dbReference type="ARBA" id="ARBA00022729"/>
    </source>
</evidence>
<dbReference type="FunFam" id="3.80.10.10:FF:000770">
    <property type="entry name" value="Uncharacterized protein"/>
    <property type="match status" value="1"/>
</dbReference>
<comment type="caution">
    <text evidence="7">The sequence shown here is derived from an EMBL/GenBank/DDBJ whole genome shotgun (WGS) entry which is preliminary data.</text>
</comment>
<dbReference type="EMBL" id="VVIM01000007">
    <property type="protein sequence ID" value="KAB0796377.1"/>
    <property type="molecule type" value="Genomic_DNA"/>
</dbReference>
<keyword evidence="3" id="KW-0677">Repeat</keyword>
<dbReference type="SMART" id="SM00364">
    <property type="entry name" value="LRR_BAC"/>
    <property type="match status" value="5"/>
</dbReference>
<protein>
    <recommendedName>
        <fullName evidence="6">LRRCT domain-containing protein</fullName>
    </recommendedName>
</protein>
<evidence type="ECO:0000259" key="6">
    <source>
        <dbReference type="SMART" id="SM00082"/>
    </source>
</evidence>
<dbReference type="InterPro" id="IPR032675">
    <property type="entry name" value="LRR_dom_sf"/>
</dbReference>
<feature type="chain" id="PRO_5024403109" description="LRRCT domain-containing protein" evidence="5">
    <location>
        <begin position="17"/>
        <end position="510"/>
    </location>
</feature>
<dbReference type="PRINTS" id="PR00019">
    <property type="entry name" value="LEURICHRPT"/>
</dbReference>
<proteinExistence type="predicted"/>
<dbReference type="InterPro" id="IPR000483">
    <property type="entry name" value="Cys-rich_flank_reg_C"/>
</dbReference>
<keyword evidence="4" id="KW-0325">Glycoprotein</keyword>
<dbReference type="GO" id="GO:0071944">
    <property type="term" value="C:cell periphery"/>
    <property type="evidence" value="ECO:0007669"/>
    <property type="project" value="UniProtKB-ARBA"/>
</dbReference>
<dbReference type="InParanoid" id="A0A5N4AGD2"/>
<reference evidence="7 8" key="1">
    <citation type="journal article" date="2018" name="Elife">
        <title>Firefly genomes illuminate parallel origins of bioluminescence in beetles.</title>
        <authorList>
            <person name="Fallon T.R."/>
            <person name="Lower S.E."/>
            <person name="Chang C.H."/>
            <person name="Bessho-Uehara M."/>
            <person name="Martin G.J."/>
            <person name="Bewick A.J."/>
            <person name="Behringer M."/>
            <person name="Debat H.J."/>
            <person name="Wong I."/>
            <person name="Day J.C."/>
            <person name="Suvorov A."/>
            <person name="Silva C.J."/>
            <person name="Stanger-Hall K.F."/>
            <person name="Hall D.W."/>
            <person name="Schmitz R.J."/>
            <person name="Nelson D.R."/>
            <person name="Lewis S.M."/>
            <person name="Shigenobu S."/>
            <person name="Bybee S.M."/>
            <person name="Larracuente A.M."/>
            <person name="Oba Y."/>
            <person name="Weng J.K."/>
        </authorList>
    </citation>
    <scope>NUCLEOTIDE SEQUENCE [LARGE SCALE GENOMIC DNA]</scope>
    <source>
        <strain evidence="7">1611_PpyrPB1</strain>
        <tissue evidence="7">Whole body</tissue>
    </source>
</reference>
<keyword evidence="8" id="KW-1185">Reference proteome</keyword>
<dbReference type="OrthoDB" id="2013775at2759"/>
<dbReference type="Pfam" id="PF13855">
    <property type="entry name" value="LRR_8"/>
    <property type="match status" value="3"/>
</dbReference>
<sequence>MIGLIVTIYFCSATWAWIDPDYCQINACDAVESMQRALGAQLTILNNSENDLRYEIVKLERRVRSLEQPVWPISNSEDRWHDCVQGPCKCKPETKSVSCWNKHVMALPLGQVIPQDLQTLDLGVNFLTTLNKDSFKHLPRLSQLDLFNNKINHLPDKIFEQLWEIQYLTVHKNFLQEVSEGIFTDLKNLRTLDLSYNKLNSLPSRLFSGNPNLVVLYLSGNMVKILPVGLFNNLQHLEDLDLSSNSMEAIHETIFHGLWKVKRLNLAENKIENLHLDTFRDLESLENLNLRRNHLVVISPVLLSNLVNLAVLELSSNKIVKISEGVFDLGSLKELHLQQNYMYELPENLFLQTRRLEKLVLFSNTFVELRENSFRGLSNLTSLVLNNNLLKRLHPKIFSHVPNLEKLRLDSNSFLYLPMKSLDYLQKLTAIKLTKNPWHCDCNTLYLSTWINENSNKLWDSQPTCKGPGELGGAEIRSMNFDSLCHGQWASMINLSARIPVRPSTLTPHP</sequence>
<feature type="domain" description="LRRCT" evidence="6">
    <location>
        <begin position="436"/>
        <end position="486"/>
    </location>
</feature>
<dbReference type="InterPro" id="IPR003591">
    <property type="entry name" value="Leu-rich_rpt_typical-subtyp"/>
</dbReference>
<dbReference type="InterPro" id="IPR001611">
    <property type="entry name" value="Leu-rich_rpt"/>
</dbReference>
<dbReference type="PANTHER" id="PTHR24366:SF96">
    <property type="entry name" value="LEUCINE RICH REPEAT CONTAINING 53"/>
    <property type="match status" value="1"/>
</dbReference>
<dbReference type="PROSITE" id="PS51450">
    <property type="entry name" value="LRR"/>
    <property type="match status" value="2"/>
</dbReference>
<evidence type="ECO:0000256" key="5">
    <source>
        <dbReference type="SAM" id="SignalP"/>
    </source>
</evidence>
<evidence type="ECO:0000256" key="3">
    <source>
        <dbReference type="ARBA" id="ARBA00022737"/>
    </source>
</evidence>
<name>A0A5N4AGD2_PHOPY</name>
<dbReference type="SMART" id="SM00082">
    <property type="entry name" value="LRRCT"/>
    <property type="match status" value="1"/>
</dbReference>
<keyword evidence="1" id="KW-0433">Leucine-rich repeat</keyword>
<dbReference type="FunCoup" id="A0A5N4AGD2">
    <property type="interactions" value="4"/>
</dbReference>
<evidence type="ECO:0000256" key="4">
    <source>
        <dbReference type="ARBA" id="ARBA00023180"/>
    </source>
</evidence>
<dbReference type="SMART" id="SM00369">
    <property type="entry name" value="LRR_TYP"/>
    <property type="match status" value="13"/>
</dbReference>
<evidence type="ECO:0000313" key="8">
    <source>
        <dbReference type="Proteomes" id="UP000327044"/>
    </source>
</evidence>
<dbReference type="AlphaFoldDB" id="A0A5N4AGD2"/>